<accession>A0ABV6C2C7</accession>
<organism evidence="4 5">
    <name type="scientific">Aciditerrimonas ferrireducens</name>
    <dbReference type="NCBI Taxonomy" id="667306"/>
    <lineage>
        <taxon>Bacteria</taxon>
        <taxon>Bacillati</taxon>
        <taxon>Actinomycetota</taxon>
        <taxon>Acidimicrobiia</taxon>
        <taxon>Acidimicrobiales</taxon>
        <taxon>Acidimicrobiaceae</taxon>
        <taxon>Aciditerrimonas</taxon>
    </lineage>
</organism>
<dbReference type="InterPro" id="IPR032856">
    <property type="entry name" value="GDE_N_bis"/>
</dbReference>
<dbReference type="Pfam" id="PF22422">
    <property type="entry name" value="MGH1-like_GH"/>
    <property type="match status" value="1"/>
</dbReference>
<comment type="caution">
    <text evidence="4">The sequence shown here is derived from an EMBL/GenBank/DDBJ whole genome shotgun (WGS) entry which is preliminary data.</text>
</comment>
<gene>
    <name evidence="4" type="ORF">ACFFRE_04780</name>
</gene>
<dbReference type="RefSeq" id="WP_377788705.1">
    <property type="nucleotide sequence ID" value="NZ_JBHLYQ010000032.1"/>
</dbReference>
<dbReference type="InterPro" id="IPR005194">
    <property type="entry name" value="Glyco_hydro_65_C"/>
</dbReference>
<sequence>MSAPWTFSGQPVALARGGGSVTLVEESTFAISSAEGDFIPGGAHGLFVRDTRVLSRLELRLNGRRPELLGVVTTDPFAATFVSREVPDGGRADSTLVLLRSRYVGRGLREDVVVRNYGDEPTFCRLELFLDADFADLFAVKEGRPAERDGERDRVESPAELRFDYRRGPVARGCLVRFSPEAQSAAEGLVAWEAIVPARGSWSVCLEVAAVIDQVVIEPRYRCGQPVERAAPSERLARWRRLAPTVEIGHEGWHQVVERSVEDLGALRIFDPEFPDRAVVAAGAPWFMTVFGRDSLLTSWMTLLLDPDLALGVLQTLARFQGKEVDPRTEEEPGRILHEMRFAEAPSMSLGGGSRYYGTADATPLFVMLLGELRRWGLAREAVEELLPNAEAAVAWIERYGDRDGDGYVEYLRATDRGLANQGWKDSWDGIRYADGRVASAPIALCEVQAYVYGAYLAWAHVARERGDLATMERYRQKAAALKARFNEDFWLEDRGWLAVGLDADKRPIDSLTSNMGHCLWTGLLDRDKAAQVAARLLSPELYSGWGVRTLATSMGGYNPISYHCGSVWPHDTAIVAAGLARYGFVEEAQRLVSGLFDAAVAFGGRPPELFSGLDRAELASPVAYPTSCSPQAWASAAPLLCLRTLLRLDPYVPQGKLWLAPALPEGVPRLALRGVPLAGARVEIEVEGDQVEVRGLPAGLEVVHGPRDPLTAF</sequence>
<dbReference type="Pfam" id="PF14742">
    <property type="entry name" value="GDE_N_bis"/>
    <property type="match status" value="1"/>
</dbReference>
<dbReference type="Gene3D" id="1.50.10.10">
    <property type="match status" value="1"/>
</dbReference>
<protein>
    <submittedName>
        <fullName evidence="4">Glycogen debranching N-terminal domain-containing protein</fullName>
    </submittedName>
</protein>
<name>A0ABV6C2C7_9ACTN</name>
<feature type="domain" description="Glycoside hydrolase family 65 C-terminal" evidence="1">
    <location>
        <begin position="655"/>
        <end position="697"/>
    </location>
</feature>
<dbReference type="Proteomes" id="UP001589788">
    <property type="component" value="Unassembled WGS sequence"/>
</dbReference>
<evidence type="ECO:0000259" key="2">
    <source>
        <dbReference type="Pfam" id="PF14742"/>
    </source>
</evidence>
<feature type="domain" description="Putative glycogen debranching enzyme N-terminal" evidence="2">
    <location>
        <begin position="23"/>
        <end position="206"/>
    </location>
</feature>
<evidence type="ECO:0000259" key="3">
    <source>
        <dbReference type="Pfam" id="PF22422"/>
    </source>
</evidence>
<dbReference type="Pfam" id="PF03633">
    <property type="entry name" value="Glyco_hydro_65C"/>
    <property type="match status" value="1"/>
</dbReference>
<evidence type="ECO:0000313" key="5">
    <source>
        <dbReference type="Proteomes" id="UP001589788"/>
    </source>
</evidence>
<dbReference type="InterPro" id="IPR012341">
    <property type="entry name" value="6hp_glycosidase-like_sf"/>
</dbReference>
<evidence type="ECO:0000313" key="4">
    <source>
        <dbReference type="EMBL" id="MFC0081463.1"/>
    </source>
</evidence>
<keyword evidence="5" id="KW-1185">Reference proteome</keyword>
<dbReference type="InterPro" id="IPR054491">
    <property type="entry name" value="MGH1-like_GH"/>
</dbReference>
<proteinExistence type="predicted"/>
<dbReference type="SUPFAM" id="SSF48208">
    <property type="entry name" value="Six-hairpin glycosidases"/>
    <property type="match status" value="1"/>
</dbReference>
<feature type="domain" description="Mannosylglycerate hydrolase MGH1-like glycoside hydrolase" evidence="3">
    <location>
        <begin position="379"/>
        <end position="598"/>
    </location>
</feature>
<dbReference type="EMBL" id="JBHLYQ010000032">
    <property type="protein sequence ID" value="MFC0081463.1"/>
    <property type="molecule type" value="Genomic_DNA"/>
</dbReference>
<reference evidence="4 5" key="1">
    <citation type="submission" date="2024-09" db="EMBL/GenBank/DDBJ databases">
        <authorList>
            <person name="Sun Q."/>
            <person name="Mori K."/>
        </authorList>
    </citation>
    <scope>NUCLEOTIDE SEQUENCE [LARGE SCALE GENOMIC DNA]</scope>
    <source>
        <strain evidence="4 5">JCM 15389</strain>
    </source>
</reference>
<evidence type="ECO:0000259" key="1">
    <source>
        <dbReference type="Pfam" id="PF03633"/>
    </source>
</evidence>
<dbReference type="InterPro" id="IPR008928">
    <property type="entry name" value="6-hairpin_glycosidase_sf"/>
</dbReference>